<name>A0ABM5JHU1_DIAVI</name>
<evidence type="ECO:0000256" key="1">
    <source>
        <dbReference type="ARBA" id="ARBA00000707"/>
    </source>
</evidence>
<dbReference type="InterPro" id="IPR038765">
    <property type="entry name" value="Papain-like_cys_pep_sf"/>
</dbReference>
<dbReference type="InterPro" id="IPR018200">
    <property type="entry name" value="USP_CS"/>
</dbReference>
<dbReference type="InterPro" id="IPR050185">
    <property type="entry name" value="Ub_carboxyl-term_hydrolase"/>
</dbReference>
<protein>
    <recommendedName>
        <fullName evidence="3">ubiquitinyl hydrolase 1</fullName>
        <ecNumber evidence="3">3.4.19.12</ecNumber>
    </recommendedName>
</protein>
<dbReference type="PANTHER" id="PTHR21646">
    <property type="entry name" value="UBIQUITIN CARBOXYL-TERMINAL HYDROLASE"/>
    <property type="match status" value="1"/>
</dbReference>
<dbReference type="PROSITE" id="PS00973">
    <property type="entry name" value="USP_2"/>
    <property type="match status" value="1"/>
</dbReference>
<dbReference type="Gene3D" id="3.90.70.10">
    <property type="entry name" value="Cysteine proteinases"/>
    <property type="match status" value="1"/>
</dbReference>
<dbReference type="EC" id="3.4.19.12" evidence="3"/>
<dbReference type="PROSITE" id="PS50206">
    <property type="entry name" value="RHODANESE_3"/>
    <property type="match status" value="1"/>
</dbReference>
<evidence type="ECO:0000259" key="4">
    <source>
        <dbReference type="PROSITE" id="PS50206"/>
    </source>
</evidence>
<keyword evidence="7" id="KW-1185">Reference proteome</keyword>
<dbReference type="EnsemblMetazoa" id="XM_050641548.1">
    <property type="protein sequence ID" value="XP_050497505.1"/>
    <property type="gene ID" value="LOC126878687"/>
</dbReference>
<dbReference type="GeneID" id="126878687"/>
<dbReference type="InterPro" id="IPR028889">
    <property type="entry name" value="USP"/>
</dbReference>
<feature type="domain" description="USP" evidence="5">
    <location>
        <begin position="446"/>
        <end position="760"/>
    </location>
</feature>
<reference evidence="6" key="1">
    <citation type="submission" date="2025-05" db="UniProtKB">
        <authorList>
            <consortium name="EnsemblMetazoa"/>
        </authorList>
    </citation>
    <scope>IDENTIFICATION</scope>
</reference>
<dbReference type="SUPFAM" id="SSF54001">
    <property type="entry name" value="Cysteine proteinases"/>
    <property type="match status" value="1"/>
</dbReference>
<dbReference type="SUPFAM" id="SSF140856">
    <property type="entry name" value="USP8 N-terminal domain-like"/>
    <property type="match status" value="1"/>
</dbReference>
<comment type="similarity">
    <text evidence="2">Belongs to the peptidase C19 family.</text>
</comment>
<dbReference type="Proteomes" id="UP001652700">
    <property type="component" value="Unplaced"/>
</dbReference>
<evidence type="ECO:0000256" key="2">
    <source>
        <dbReference type="ARBA" id="ARBA00009085"/>
    </source>
</evidence>
<feature type="domain" description="Rhodanese" evidence="4">
    <location>
        <begin position="155"/>
        <end position="276"/>
    </location>
</feature>
<evidence type="ECO:0000259" key="5">
    <source>
        <dbReference type="PROSITE" id="PS50235"/>
    </source>
</evidence>
<evidence type="ECO:0000256" key="3">
    <source>
        <dbReference type="ARBA" id="ARBA00012759"/>
    </source>
</evidence>
<comment type="catalytic activity">
    <reaction evidence="1">
        <text>Thiol-dependent hydrolysis of ester, thioester, amide, peptide and isopeptide bonds formed by the C-terminal Gly of ubiquitin (a 76-residue protein attached to proteins as an intracellular targeting signal).</text>
        <dbReference type="EC" id="3.4.19.12"/>
    </reaction>
</comment>
<dbReference type="Pfam" id="PF00443">
    <property type="entry name" value="UCH"/>
    <property type="match status" value="1"/>
</dbReference>
<proteinExistence type="inferred from homology"/>
<dbReference type="InterPro" id="IPR036873">
    <property type="entry name" value="Rhodanese-like_dom_sf"/>
</dbReference>
<dbReference type="PROSITE" id="PS50235">
    <property type="entry name" value="USP_3"/>
    <property type="match status" value="1"/>
</dbReference>
<evidence type="ECO:0000313" key="7">
    <source>
        <dbReference type="Proteomes" id="UP001652700"/>
    </source>
</evidence>
<dbReference type="InterPro" id="IPR001394">
    <property type="entry name" value="Peptidase_C19_UCH"/>
</dbReference>
<dbReference type="SUPFAM" id="SSF52821">
    <property type="entry name" value="Rhodanese/Cell cycle control phosphatase"/>
    <property type="match status" value="1"/>
</dbReference>
<dbReference type="InterPro" id="IPR001763">
    <property type="entry name" value="Rhodanese-like_dom"/>
</dbReference>
<dbReference type="CDD" id="cd02257">
    <property type="entry name" value="Peptidase_C19"/>
    <property type="match status" value="1"/>
</dbReference>
<evidence type="ECO:0000313" key="6">
    <source>
        <dbReference type="EnsemblMetazoa" id="XP_050497505.1"/>
    </source>
</evidence>
<organism evidence="6 7">
    <name type="scientific">Diabrotica virgifera virgifera</name>
    <name type="common">western corn rootworm</name>
    <dbReference type="NCBI Taxonomy" id="50390"/>
    <lineage>
        <taxon>Eukaryota</taxon>
        <taxon>Metazoa</taxon>
        <taxon>Ecdysozoa</taxon>
        <taxon>Arthropoda</taxon>
        <taxon>Hexapoda</taxon>
        <taxon>Insecta</taxon>
        <taxon>Pterygota</taxon>
        <taxon>Neoptera</taxon>
        <taxon>Endopterygota</taxon>
        <taxon>Coleoptera</taxon>
        <taxon>Polyphaga</taxon>
        <taxon>Cucujiformia</taxon>
        <taxon>Chrysomeloidea</taxon>
        <taxon>Chrysomelidae</taxon>
        <taxon>Galerucinae</taxon>
        <taxon>Diabroticina</taxon>
        <taxon>Diabroticites</taxon>
        <taxon>Diabrotica</taxon>
    </lineage>
</organism>
<dbReference type="Gene3D" id="3.40.250.10">
    <property type="entry name" value="Rhodanese-like domain"/>
    <property type="match status" value="1"/>
</dbReference>
<accession>A0ABM5JHU1</accession>
<dbReference type="RefSeq" id="XP_050497505.1">
    <property type="nucleotide sequence ID" value="XM_050641548.1"/>
</dbReference>
<sequence length="762" mass="87599">MKLKELYITNNLTSLESLAQRDKVINGLQKFNRVTNFSNKMLGELMQCQDDQEKCYILCRRYIHLMDHLFKISNDQNYLKVMYLNDYRRVEQLSMDLKDSLQERYKQLILENNIVNPSELSPLPVSKEKDESPTEKRIFQDKFIGPLDLFNLLQKRQNFLLVDIRPNEHHQACRINCKMGTLINIPEEVIVPGLSANTLGLRLNESIQEVWEKRDSFDVIVLLDSDTTAYNYLGSKLERLRSFIVEWDTGRQYKEDPVVLNGGLKEFVECYPSTVDNSHLFLSQTNCDIDELLDLDSIVYPEAGSVVQMRLKIHEVPISEEEDMGVEFNTEGGEETSAPSVDAIVDNPSTSMETTTVVMPPVNNVDAVKPDVDEATVKEVLDSDKAAMLLMARKAAKPTFNKEIPKAPPVIRKKDVKGQNGTRSLLKPAIDRSFKPDFQKIGEGFTGLRNVKNICYMNCLLQCLKVIPIIKSTYVTTNRYLSLTQRNPPKLNHHLAEVLRELWGGTMSNQKTFFIGKFKNRICQFAPIYDNGEHEDCFEFFIFLFNAISDDCSSELPRQMMTESEKAWYGHLQGRSSFWIDSFYFQLRNLKICCNCRKVNPTYDTDSLLMLSVPNKSCNLQNMIFDYLKEVRLTDFSCNNCKFTNTIINKKELTVEPEILAIVLKRYMPSSDNLTFVKNMAEIDFPLRDLRFGTSSYNLCSIVEHSGNLSGGHYFATVKLDYKSDDWYLFNDTVISKYSKPVNGDARIKTSAAGFFYVRNSM</sequence>
<dbReference type="PANTHER" id="PTHR21646:SF46">
    <property type="entry name" value="UBIQUITIN CARBOXYL-TERMINAL HYDROLASE"/>
    <property type="match status" value="1"/>
</dbReference>